<feature type="domain" description="RING-type" evidence="3">
    <location>
        <begin position="566"/>
        <end position="616"/>
    </location>
</feature>
<name>A0ABR2JNZ1_9EUKA</name>
<keyword evidence="2" id="KW-0479">Metal-binding</keyword>
<sequence length="687" mass="78636">MCDIPKYLQEITASQNQSSNYLELQLGAKLLQQIFLRSNLHIYQKISNQFPSLTLSNVVITNCSINFHDINFQCNIQVSGNSTITAENCTFTPFNNQCECSIEIFCQSKGIFKNCTFRGGYKTAIVVRDRSEGTFEKCAFEDNSNTSLLVLDKSNANIDQCEFKTTNRFSIYLYQNSKSKIFRTKFLQQKGKAIFLLNNSEAYIERCQFKDCEGGGISIADLSKIKVNHCHFSNLGCSAIHSIKNSNAQIMNCYMKKCRGNGVNFEYSTGYVYKSFFSDLDFPAIVCLGPKATPVIYDTKVENSQSFAVVSRDCASPLFSKLRIYNAKSSGFSISDFSKAVIENCILKNVQKSQFSIYNGASPTIRNCSIFMNDLNEDENSLLKVFTEGNVIFNDNRVCSENGKFSVLVKNFGEVKKDDFLRNYFYNKNGNDQWKRISISDNYEIELVEDESLPNVDICDEYDFDENYNFEEEILNDDFIENDDIEAIIKDMPKPLKEMDVEDFMKTKYTEEYADLDDFEISEMNKNFHVHQNEKEAHTNRNENDCHAHHDDVDAVTAGHSHLGICMRCKKEAADHIISPCGHKVLCKKCAQECKTHATLPGMKREKAEHFCPLCDIPIHHCTEEFVEPKCAICLDHKPDTVILPCGHRCICYECATHLFTEKRQCPLCQSRILSFRYNFQIYPNNE</sequence>
<evidence type="ECO:0000313" key="5">
    <source>
        <dbReference type="Proteomes" id="UP001470230"/>
    </source>
</evidence>
<dbReference type="InterPro" id="IPR051550">
    <property type="entry name" value="SCF-Subunits/Alg-Epimerases"/>
</dbReference>
<dbReference type="InterPro" id="IPR006626">
    <property type="entry name" value="PbH1"/>
</dbReference>
<dbReference type="Gene3D" id="3.30.40.10">
    <property type="entry name" value="Zinc/RING finger domain, C3HC4 (zinc finger)"/>
    <property type="match status" value="2"/>
</dbReference>
<dbReference type="InterPro" id="IPR039448">
    <property type="entry name" value="Beta_helix"/>
</dbReference>
<evidence type="ECO:0000256" key="1">
    <source>
        <dbReference type="ARBA" id="ARBA00022737"/>
    </source>
</evidence>
<keyword evidence="1" id="KW-0677">Repeat</keyword>
<dbReference type="InterPro" id="IPR012334">
    <property type="entry name" value="Pectin_lyas_fold"/>
</dbReference>
<proteinExistence type="predicted"/>
<keyword evidence="5" id="KW-1185">Reference proteome</keyword>
<dbReference type="SMART" id="SM00710">
    <property type="entry name" value="PbH1"/>
    <property type="match status" value="4"/>
</dbReference>
<dbReference type="InterPro" id="IPR011050">
    <property type="entry name" value="Pectin_lyase_fold/virulence"/>
</dbReference>
<gene>
    <name evidence="4" type="ORF">M9Y10_003240</name>
</gene>
<evidence type="ECO:0000313" key="4">
    <source>
        <dbReference type="EMBL" id="KAK8880560.1"/>
    </source>
</evidence>
<evidence type="ECO:0000259" key="3">
    <source>
        <dbReference type="PROSITE" id="PS50089"/>
    </source>
</evidence>
<dbReference type="SUPFAM" id="SSF57850">
    <property type="entry name" value="RING/U-box"/>
    <property type="match status" value="1"/>
</dbReference>
<dbReference type="PANTHER" id="PTHR22990">
    <property type="entry name" value="F-BOX ONLY PROTEIN"/>
    <property type="match status" value="1"/>
</dbReference>
<dbReference type="Pfam" id="PF13229">
    <property type="entry name" value="Beta_helix"/>
    <property type="match status" value="1"/>
</dbReference>
<dbReference type="Proteomes" id="UP001470230">
    <property type="component" value="Unassembled WGS sequence"/>
</dbReference>
<reference evidence="4 5" key="1">
    <citation type="submission" date="2024-04" db="EMBL/GenBank/DDBJ databases">
        <title>Tritrichomonas musculus Genome.</title>
        <authorList>
            <person name="Alves-Ferreira E."/>
            <person name="Grigg M."/>
            <person name="Lorenzi H."/>
            <person name="Galac M."/>
        </authorList>
    </citation>
    <scope>NUCLEOTIDE SEQUENCE [LARGE SCALE GENOMIC DNA]</scope>
    <source>
        <strain evidence="4 5">EAF2021</strain>
    </source>
</reference>
<dbReference type="SUPFAM" id="SSF51126">
    <property type="entry name" value="Pectin lyase-like"/>
    <property type="match status" value="1"/>
</dbReference>
<dbReference type="InterPro" id="IPR001841">
    <property type="entry name" value="Znf_RING"/>
</dbReference>
<dbReference type="InterPro" id="IPR013083">
    <property type="entry name" value="Znf_RING/FYVE/PHD"/>
</dbReference>
<dbReference type="PANTHER" id="PTHR22990:SF15">
    <property type="entry name" value="F-BOX ONLY PROTEIN 10"/>
    <property type="match status" value="1"/>
</dbReference>
<dbReference type="Pfam" id="PF13920">
    <property type="entry name" value="zf-C3HC4_3"/>
    <property type="match status" value="1"/>
</dbReference>
<accession>A0ABR2JNZ1</accession>
<evidence type="ECO:0000256" key="2">
    <source>
        <dbReference type="PROSITE-ProRule" id="PRU00175"/>
    </source>
</evidence>
<feature type="domain" description="RING-type" evidence="3">
    <location>
        <begin position="631"/>
        <end position="670"/>
    </location>
</feature>
<dbReference type="PROSITE" id="PS50089">
    <property type="entry name" value="ZF_RING_2"/>
    <property type="match status" value="2"/>
</dbReference>
<keyword evidence="2" id="KW-0863">Zinc-finger</keyword>
<organism evidence="4 5">
    <name type="scientific">Tritrichomonas musculus</name>
    <dbReference type="NCBI Taxonomy" id="1915356"/>
    <lineage>
        <taxon>Eukaryota</taxon>
        <taxon>Metamonada</taxon>
        <taxon>Parabasalia</taxon>
        <taxon>Tritrichomonadida</taxon>
        <taxon>Tritrichomonadidae</taxon>
        <taxon>Tritrichomonas</taxon>
    </lineage>
</organism>
<dbReference type="EMBL" id="JAPFFF010000010">
    <property type="protein sequence ID" value="KAK8880560.1"/>
    <property type="molecule type" value="Genomic_DNA"/>
</dbReference>
<dbReference type="Gene3D" id="2.160.20.10">
    <property type="entry name" value="Single-stranded right-handed beta-helix, Pectin lyase-like"/>
    <property type="match status" value="1"/>
</dbReference>
<dbReference type="SMART" id="SM00184">
    <property type="entry name" value="RING"/>
    <property type="match status" value="2"/>
</dbReference>
<keyword evidence="2" id="KW-0862">Zinc</keyword>
<comment type="caution">
    <text evidence="4">The sequence shown here is derived from an EMBL/GenBank/DDBJ whole genome shotgun (WGS) entry which is preliminary data.</text>
</comment>
<protein>
    <recommendedName>
        <fullName evidence="3">RING-type domain-containing protein</fullName>
    </recommendedName>
</protein>